<sequence length="295" mass="34407">MSTGTTIRNYVTKAPYDLDYVAVSAIAFNRLSSKKVYDKTEVFVASLTDIIKALRIKTKTDPYTKLSNSLYYAEKGLTTELNSRNTDRRRERIDNGFSYEIRVIRVDSLARLSRRLLLSYNIRLEDESYERIVEYIREKKRVFPTKLKLKAIGPRDRTLTYEDNLRRLRLKDLRPPRKRQHGSDYSSTILLAEHISRHSKGHGKDKFYYKSIPSFQVGDKVWLNLKNIRTDRPSKTLDVRNAKYTVIEVIGSYSYRLDTPPGISNVFYSQLLRLANDDPLLSQVRTDNQLAPRIV</sequence>
<protein>
    <submittedName>
        <fullName evidence="1">Uncharacterized protein</fullName>
    </submittedName>
</protein>
<organism evidence="1 2">
    <name type="scientific">Cudoniella acicularis</name>
    <dbReference type="NCBI Taxonomy" id="354080"/>
    <lineage>
        <taxon>Eukaryota</taxon>
        <taxon>Fungi</taxon>
        <taxon>Dikarya</taxon>
        <taxon>Ascomycota</taxon>
        <taxon>Pezizomycotina</taxon>
        <taxon>Leotiomycetes</taxon>
        <taxon>Helotiales</taxon>
        <taxon>Tricladiaceae</taxon>
        <taxon>Cudoniella</taxon>
    </lineage>
</organism>
<evidence type="ECO:0000313" key="2">
    <source>
        <dbReference type="Proteomes" id="UP000566819"/>
    </source>
</evidence>
<dbReference type="AlphaFoldDB" id="A0A8H4QP23"/>
<proteinExistence type="predicted"/>
<dbReference type="EMBL" id="JAAMPI010002353">
    <property type="protein sequence ID" value="KAF4614379.1"/>
    <property type="molecule type" value="Genomic_DNA"/>
</dbReference>
<evidence type="ECO:0000313" key="1">
    <source>
        <dbReference type="EMBL" id="KAF4614379.1"/>
    </source>
</evidence>
<accession>A0A8H4QP23</accession>
<gene>
    <name evidence="1" type="ORF">G7Y89_g15358</name>
</gene>
<keyword evidence="2" id="KW-1185">Reference proteome</keyword>
<comment type="caution">
    <text evidence="1">The sequence shown here is derived from an EMBL/GenBank/DDBJ whole genome shotgun (WGS) entry which is preliminary data.</text>
</comment>
<dbReference type="Proteomes" id="UP000566819">
    <property type="component" value="Unassembled WGS sequence"/>
</dbReference>
<reference evidence="1 2" key="1">
    <citation type="submission" date="2020-03" db="EMBL/GenBank/DDBJ databases">
        <title>Draft Genome Sequence of Cudoniella acicularis.</title>
        <authorList>
            <person name="Buettner E."/>
            <person name="Kellner H."/>
        </authorList>
    </citation>
    <scope>NUCLEOTIDE SEQUENCE [LARGE SCALE GENOMIC DNA]</scope>
    <source>
        <strain evidence="1 2">DSM 108380</strain>
    </source>
</reference>
<dbReference type="OrthoDB" id="4509506at2759"/>
<name>A0A8H4QP23_9HELO</name>